<dbReference type="InterPro" id="IPR032466">
    <property type="entry name" value="Metal_Hydrolase"/>
</dbReference>
<evidence type="ECO:0000256" key="6">
    <source>
        <dbReference type="ARBA" id="ARBA00022833"/>
    </source>
</evidence>
<dbReference type="PANTHER" id="PTHR11409">
    <property type="entry name" value="ADENOSINE DEAMINASE"/>
    <property type="match status" value="1"/>
</dbReference>
<evidence type="ECO:0000256" key="1">
    <source>
        <dbReference type="ARBA" id="ARBA00001947"/>
    </source>
</evidence>
<reference evidence="10" key="1">
    <citation type="submission" date="2017-02" db="UniProtKB">
        <authorList>
            <consortium name="WormBaseParasite"/>
        </authorList>
    </citation>
    <scope>IDENTIFICATION</scope>
</reference>
<dbReference type="GO" id="GO:0004000">
    <property type="term" value="F:adenosine deaminase activity"/>
    <property type="evidence" value="ECO:0007669"/>
    <property type="project" value="UniProtKB-ARBA"/>
</dbReference>
<keyword evidence="4" id="KW-0479">Metal-binding</keyword>
<sequence>MAGVESLNHPSLAIDEIRKQFNFPKVELHIHLDGAVRHQTLLDLSMEKNIDINGAKTVEEIRDAVIAHQPANLSKMLSAFDLFIPLIAGDKDAIERIAFEVCEDEAKSGVIYFEARYSPHLLCNTVKNTAATSKHGVYTKKGLVKQLIF</sequence>
<dbReference type="OrthoDB" id="272271at2759"/>
<dbReference type="EMBL" id="UYYF01000723">
    <property type="protein sequence ID" value="VDM98979.1"/>
    <property type="molecule type" value="Genomic_DNA"/>
</dbReference>
<dbReference type="EC" id="3.5.4.4" evidence="3"/>
<dbReference type="GO" id="GO:0046103">
    <property type="term" value="P:inosine biosynthetic process"/>
    <property type="evidence" value="ECO:0007669"/>
    <property type="project" value="TreeGrafter"/>
</dbReference>
<keyword evidence="9" id="KW-1185">Reference proteome</keyword>
<dbReference type="GO" id="GO:0060169">
    <property type="term" value="P:negative regulation of adenosine receptor signaling pathway"/>
    <property type="evidence" value="ECO:0007669"/>
    <property type="project" value="TreeGrafter"/>
</dbReference>
<name>A0A0N5CRH2_THECL</name>
<dbReference type="Gene3D" id="3.20.20.140">
    <property type="entry name" value="Metal-dependent hydrolases"/>
    <property type="match status" value="1"/>
</dbReference>
<organism evidence="10">
    <name type="scientific">Thelazia callipaeda</name>
    <name type="common">Oriental eyeworm</name>
    <name type="synonym">Parasitic nematode</name>
    <dbReference type="NCBI Taxonomy" id="103827"/>
    <lineage>
        <taxon>Eukaryota</taxon>
        <taxon>Metazoa</taxon>
        <taxon>Ecdysozoa</taxon>
        <taxon>Nematoda</taxon>
        <taxon>Chromadorea</taxon>
        <taxon>Rhabditida</taxon>
        <taxon>Spirurina</taxon>
        <taxon>Spiruromorpha</taxon>
        <taxon>Thelazioidea</taxon>
        <taxon>Thelaziidae</taxon>
        <taxon>Thelazia</taxon>
    </lineage>
</organism>
<evidence type="ECO:0000256" key="2">
    <source>
        <dbReference type="ARBA" id="ARBA00006676"/>
    </source>
</evidence>
<evidence type="ECO:0000313" key="10">
    <source>
        <dbReference type="WBParaSite" id="TCLT_0000282201-mRNA-1"/>
    </source>
</evidence>
<keyword evidence="5" id="KW-0378">Hydrolase</keyword>
<evidence type="ECO:0000256" key="5">
    <source>
        <dbReference type="ARBA" id="ARBA00022801"/>
    </source>
</evidence>
<dbReference type="GO" id="GO:0046872">
    <property type="term" value="F:metal ion binding"/>
    <property type="evidence" value="ECO:0007669"/>
    <property type="project" value="UniProtKB-KW"/>
</dbReference>
<proteinExistence type="inferred from homology"/>
<dbReference type="WBParaSite" id="TCLT_0000282201-mRNA-1">
    <property type="protein sequence ID" value="TCLT_0000282201-mRNA-1"/>
    <property type="gene ID" value="TCLT_0000282201"/>
</dbReference>
<evidence type="ECO:0000313" key="8">
    <source>
        <dbReference type="EMBL" id="VDM98979.1"/>
    </source>
</evidence>
<dbReference type="Pfam" id="PF00962">
    <property type="entry name" value="A_deaminase"/>
    <property type="match status" value="1"/>
</dbReference>
<dbReference type="SUPFAM" id="SSF51556">
    <property type="entry name" value="Metallo-dependent hydrolases"/>
    <property type="match status" value="1"/>
</dbReference>
<dbReference type="GO" id="GO:0005829">
    <property type="term" value="C:cytosol"/>
    <property type="evidence" value="ECO:0007669"/>
    <property type="project" value="TreeGrafter"/>
</dbReference>
<dbReference type="GO" id="GO:0043103">
    <property type="term" value="P:hypoxanthine salvage"/>
    <property type="evidence" value="ECO:0007669"/>
    <property type="project" value="TreeGrafter"/>
</dbReference>
<protein>
    <recommendedName>
        <fullName evidence="3">adenosine deaminase</fullName>
        <ecNumber evidence="3">3.5.4.4</ecNumber>
    </recommendedName>
</protein>
<gene>
    <name evidence="8" type="ORF">TCLT_LOCUS2823</name>
</gene>
<evidence type="ECO:0000256" key="4">
    <source>
        <dbReference type="ARBA" id="ARBA00022723"/>
    </source>
</evidence>
<dbReference type="GO" id="GO:0009897">
    <property type="term" value="C:external side of plasma membrane"/>
    <property type="evidence" value="ECO:0007669"/>
    <property type="project" value="TreeGrafter"/>
</dbReference>
<evidence type="ECO:0000256" key="3">
    <source>
        <dbReference type="ARBA" id="ARBA00012784"/>
    </source>
</evidence>
<dbReference type="Proteomes" id="UP000276776">
    <property type="component" value="Unassembled WGS sequence"/>
</dbReference>
<comment type="cofactor">
    <cofactor evidence="1">
        <name>Zn(2+)</name>
        <dbReference type="ChEBI" id="CHEBI:29105"/>
    </cofactor>
</comment>
<keyword evidence="6" id="KW-0862">Zinc</keyword>
<comment type="similarity">
    <text evidence="2">Belongs to the metallo-dependent hydrolases superfamily. Adenosine and AMP deaminases family.</text>
</comment>
<accession>A0A0N5CRH2</accession>
<dbReference type="STRING" id="103827.A0A0N5CRH2"/>
<dbReference type="InterPro" id="IPR006330">
    <property type="entry name" value="Ado/ade_deaminase"/>
</dbReference>
<evidence type="ECO:0000259" key="7">
    <source>
        <dbReference type="Pfam" id="PF00962"/>
    </source>
</evidence>
<dbReference type="GO" id="GO:0006154">
    <property type="term" value="P:adenosine catabolic process"/>
    <property type="evidence" value="ECO:0007669"/>
    <property type="project" value="TreeGrafter"/>
</dbReference>
<reference evidence="8 9" key="2">
    <citation type="submission" date="2018-11" db="EMBL/GenBank/DDBJ databases">
        <authorList>
            <consortium name="Pathogen Informatics"/>
        </authorList>
    </citation>
    <scope>NUCLEOTIDE SEQUENCE [LARGE SCALE GENOMIC DNA]</scope>
</reference>
<evidence type="ECO:0000313" key="9">
    <source>
        <dbReference type="Proteomes" id="UP000276776"/>
    </source>
</evidence>
<dbReference type="InterPro" id="IPR001365">
    <property type="entry name" value="A_deaminase_dom"/>
</dbReference>
<feature type="domain" description="Adenosine deaminase" evidence="7">
    <location>
        <begin position="24"/>
        <end position="125"/>
    </location>
</feature>
<dbReference type="AlphaFoldDB" id="A0A0N5CRH2"/>
<dbReference type="PANTHER" id="PTHR11409:SF43">
    <property type="entry name" value="ADENOSINE DEAMINASE"/>
    <property type="match status" value="1"/>
</dbReference>
<dbReference type="OMA" id="HEPANLA"/>